<dbReference type="EMBL" id="JBBWWT010000011">
    <property type="protein sequence ID" value="MEL1266053.1"/>
    <property type="molecule type" value="Genomic_DNA"/>
</dbReference>
<dbReference type="GO" id="GO:0004385">
    <property type="term" value="F:GMP kinase activity"/>
    <property type="evidence" value="ECO:0007669"/>
    <property type="project" value="UniProtKB-EC"/>
</dbReference>
<evidence type="ECO:0000313" key="11">
    <source>
        <dbReference type="EMBL" id="MEL1266053.1"/>
    </source>
</evidence>
<dbReference type="SMART" id="SM00072">
    <property type="entry name" value="GuKc"/>
    <property type="match status" value="1"/>
</dbReference>
<comment type="function">
    <text evidence="9">Essential for recycling GMP and indirectly, cGMP.</text>
</comment>
<sequence length="230" mass="25560">MTDLTFNERETVLANPESRIADHGPAQRGTLYIVAAPSGAGKSSIVNAVLARDADIALSISFTSRAARPGERHAQHYHFITAAEFEAMIRAGDFFEYASVHGDWKGTARQSVEPQLDAGKDVLLEIDWQGARQVREKVPDAVSVFILPPSRDALEQRMRARGQDSEEVIQRRLAAAREEMSHYGEFDYVIVNDVFDTAVEQMHAIFTASRLRREAQDVRHAGLIATLLAE</sequence>
<dbReference type="EC" id="2.7.4.8" evidence="2 9"/>
<evidence type="ECO:0000256" key="2">
    <source>
        <dbReference type="ARBA" id="ARBA00012961"/>
    </source>
</evidence>
<dbReference type="HAMAP" id="MF_00328">
    <property type="entry name" value="Guanylate_kinase"/>
    <property type="match status" value="1"/>
</dbReference>
<evidence type="ECO:0000256" key="5">
    <source>
        <dbReference type="ARBA" id="ARBA00022741"/>
    </source>
</evidence>
<dbReference type="Pfam" id="PF00625">
    <property type="entry name" value="Guanylate_kin"/>
    <property type="match status" value="1"/>
</dbReference>
<evidence type="ECO:0000256" key="1">
    <source>
        <dbReference type="ARBA" id="ARBA00005790"/>
    </source>
</evidence>
<evidence type="ECO:0000313" key="12">
    <source>
        <dbReference type="Proteomes" id="UP001459204"/>
    </source>
</evidence>
<dbReference type="InterPro" id="IPR008145">
    <property type="entry name" value="GK/Ca_channel_bsu"/>
</dbReference>
<comment type="similarity">
    <text evidence="1 9">Belongs to the guanylate kinase family.</text>
</comment>
<accession>A0ABU9J468</accession>
<dbReference type="PANTHER" id="PTHR23117">
    <property type="entry name" value="GUANYLATE KINASE-RELATED"/>
    <property type="match status" value="1"/>
</dbReference>
<evidence type="ECO:0000256" key="6">
    <source>
        <dbReference type="ARBA" id="ARBA00022777"/>
    </source>
</evidence>
<keyword evidence="12" id="KW-1185">Reference proteome</keyword>
<dbReference type="Proteomes" id="UP001459204">
    <property type="component" value="Unassembled WGS sequence"/>
</dbReference>
<dbReference type="SUPFAM" id="SSF52540">
    <property type="entry name" value="P-loop containing nucleoside triphosphate hydrolases"/>
    <property type="match status" value="1"/>
</dbReference>
<dbReference type="InterPro" id="IPR027417">
    <property type="entry name" value="P-loop_NTPase"/>
</dbReference>
<proteinExistence type="inferred from homology"/>
<dbReference type="CDD" id="cd00071">
    <property type="entry name" value="GMPK"/>
    <property type="match status" value="1"/>
</dbReference>
<comment type="subcellular location">
    <subcellularLocation>
        <location evidence="9">Cytoplasm</location>
    </subcellularLocation>
</comment>
<gene>
    <name evidence="9 11" type="primary">gmk</name>
    <name evidence="11" type="ORF">AAD027_16990</name>
</gene>
<evidence type="ECO:0000256" key="4">
    <source>
        <dbReference type="ARBA" id="ARBA00022679"/>
    </source>
</evidence>
<dbReference type="Gene3D" id="3.30.63.10">
    <property type="entry name" value="Guanylate Kinase phosphate binding domain"/>
    <property type="match status" value="1"/>
</dbReference>
<organism evidence="11 12">
    <name type="scientific">Pseudoxanthomonas putridarboris</name>
    <dbReference type="NCBI Taxonomy" id="752605"/>
    <lineage>
        <taxon>Bacteria</taxon>
        <taxon>Pseudomonadati</taxon>
        <taxon>Pseudomonadota</taxon>
        <taxon>Gammaproteobacteria</taxon>
        <taxon>Lysobacterales</taxon>
        <taxon>Lysobacteraceae</taxon>
        <taxon>Pseudoxanthomonas</taxon>
    </lineage>
</organism>
<evidence type="ECO:0000259" key="10">
    <source>
        <dbReference type="PROSITE" id="PS50052"/>
    </source>
</evidence>
<protein>
    <recommendedName>
        <fullName evidence="3 9">Guanylate kinase</fullName>
        <ecNumber evidence="2 9">2.7.4.8</ecNumber>
    </recommendedName>
    <alternativeName>
        <fullName evidence="8 9">GMP kinase</fullName>
    </alternativeName>
</protein>
<evidence type="ECO:0000256" key="8">
    <source>
        <dbReference type="ARBA" id="ARBA00030128"/>
    </source>
</evidence>
<evidence type="ECO:0000256" key="9">
    <source>
        <dbReference type="HAMAP-Rule" id="MF_00328"/>
    </source>
</evidence>
<keyword evidence="9" id="KW-0963">Cytoplasm</keyword>
<feature type="domain" description="Guanylate kinase-like" evidence="10">
    <location>
        <begin position="29"/>
        <end position="207"/>
    </location>
</feature>
<dbReference type="InterPro" id="IPR020590">
    <property type="entry name" value="Guanylate_kinase_CS"/>
</dbReference>
<dbReference type="RefSeq" id="WP_341727225.1">
    <property type="nucleotide sequence ID" value="NZ_JBBWWT010000011.1"/>
</dbReference>
<dbReference type="InterPro" id="IPR017665">
    <property type="entry name" value="Guanylate_kinase"/>
</dbReference>
<comment type="catalytic activity">
    <reaction evidence="9">
        <text>GMP + ATP = GDP + ADP</text>
        <dbReference type="Rhea" id="RHEA:20780"/>
        <dbReference type="ChEBI" id="CHEBI:30616"/>
        <dbReference type="ChEBI" id="CHEBI:58115"/>
        <dbReference type="ChEBI" id="CHEBI:58189"/>
        <dbReference type="ChEBI" id="CHEBI:456216"/>
        <dbReference type="EC" id="2.7.4.8"/>
    </reaction>
</comment>
<keyword evidence="4 9" id="KW-0808">Transferase</keyword>
<evidence type="ECO:0000256" key="7">
    <source>
        <dbReference type="ARBA" id="ARBA00022840"/>
    </source>
</evidence>
<keyword evidence="6 9" id="KW-0418">Kinase</keyword>
<feature type="binding site" evidence="9">
    <location>
        <begin position="36"/>
        <end position="43"/>
    </location>
    <ligand>
        <name>ATP</name>
        <dbReference type="ChEBI" id="CHEBI:30616"/>
    </ligand>
</feature>
<keyword evidence="7 9" id="KW-0067">ATP-binding</keyword>
<dbReference type="PANTHER" id="PTHR23117:SF13">
    <property type="entry name" value="GUANYLATE KINASE"/>
    <property type="match status" value="1"/>
</dbReference>
<dbReference type="PROSITE" id="PS00856">
    <property type="entry name" value="GUANYLATE_KINASE_1"/>
    <property type="match status" value="1"/>
</dbReference>
<keyword evidence="5 9" id="KW-0547">Nucleotide-binding</keyword>
<dbReference type="NCBIfam" id="TIGR03263">
    <property type="entry name" value="guanyl_kin"/>
    <property type="match status" value="1"/>
</dbReference>
<reference evidence="11 12" key="1">
    <citation type="submission" date="2024-04" db="EMBL/GenBank/DDBJ databases">
        <title>Draft genome sequence of Pseudoxanthomonas putridarboris WD12.</title>
        <authorList>
            <person name="Oh J."/>
        </authorList>
    </citation>
    <scope>NUCLEOTIDE SEQUENCE [LARGE SCALE GENOMIC DNA]</scope>
    <source>
        <strain evidence="11 12">WD12</strain>
    </source>
</reference>
<dbReference type="PROSITE" id="PS50052">
    <property type="entry name" value="GUANYLATE_KINASE_2"/>
    <property type="match status" value="1"/>
</dbReference>
<dbReference type="InterPro" id="IPR008144">
    <property type="entry name" value="Guanylate_kin-like_dom"/>
</dbReference>
<comment type="caution">
    <text evidence="11">The sequence shown here is derived from an EMBL/GenBank/DDBJ whole genome shotgun (WGS) entry which is preliminary data.</text>
</comment>
<evidence type="ECO:0000256" key="3">
    <source>
        <dbReference type="ARBA" id="ARBA00016296"/>
    </source>
</evidence>
<dbReference type="Gene3D" id="3.40.50.300">
    <property type="entry name" value="P-loop containing nucleotide triphosphate hydrolases"/>
    <property type="match status" value="1"/>
</dbReference>
<name>A0ABU9J468_9GAMM</name>